<evidence type="ECO:0000259" key="4">
    <source>
        <dbReference type="PROSITE" id="PS51000"/>
    </source>
</evidence>
<evidence type="ECO:0000256" key="3">
    <source>
        <dbReference type="ARBA" id="ARBA00023163"/>
    </source>
</evidence>
<evidence type="ECO:0000256" key="2">
    <source>
        <dbReference type="ARBA" id="ARBA00023125"/>
    </source>
</evidence>
<sequence length="259" mass="27392">MTAPGPRRGAPDRRAWILTTLQTVGFLSVADLARQLRVSQMTIRRDLHDLQATGRVRLVHGGASLAPRELRRAAFPEAEHTEDQERVAQHAAGLVGSRDTVAVDAGPMGVAIARALPGSFTGCVITHSMPALAFLTRERAGRVVALGGEYLPARSAFLGPTTEAALAQLRARTFFVSPAAVDSRGLYAQSPAEASVQRRLMDIADEVVLVVTREVFETSAPALTGALDRLTAVVCDRRPPAGLDAALGRLGVVAHVVGA</sequence>
<proteinExistence type="predicted"/>
<dbReference type="SUPFAM" id="SSF46785">
    <property type="entry name" value="Winged helix' DNA-binding domain"/>
    <property type="match status" value="1"/>
</dbReference>
<dbReference type="InterPro" id="IPR036390">
    <property type="entry name" value="WH_DNA-bd_sf"/>
</dbReference>
<dbReference type="PANTHER" id="PTHR30363">
    <property type="entry name" value="HTH-TYPE TRANSCRIPTIONAL REGULATOR SRLR-RELATED"/>
    <property type="match status" value="1"/>
</dbReference>
<dbReference type="InterPro" id="IPR037171">
    <property type="entry name" value="NagB/RpiA_transferase-like"/>
</dbReference>
<evidence type="ECO:0000313" key="6">
    <source>
        <dbReference type="Proteomes" id="UP000198680"/>
    </source>
</evidence>
<gene>
    <name evidence="5" type="ORF">SAMN05660642_00824</name>
</gene>
<keyword evidence="2" id="KW-0238">DNA-binding</keyword>
<dbReference type="InterPro" id="IPR014036">
    <property type="entry name" value="DeoR-like_C"/>
</dbReference>
<dbReference type="InterPro" id="IPR036388">
    <property type="entry name" value="WH-like_DNA-bd_sf"/>
</dbReference>
<dbReference type="PROSITE" id="PS51000">
    <property type="entry name" value="HTH_DEOR_2"/>
    <property type="match status" value="1"/>
</dbReference>
<dbReference type="AlphaFoldDB" id="A0A1G9MY48"/>
<keyword evidence="3" id="KW-0804">Transcription</keyword>
<dbReference type="STRING" id="1137991.SAMN05660642_00824"/>
<dbReference type="GO" id="GO:0003700">
    <property type="term" value="F:DNA-binding transcription factor activity"/>
    <property type="evidence" value="ECO:0007669"/>
    <property type="project" value="InterPro"/>
</dbReference>
<dbReference type="InterPro" id="IPR050313">
    <property type="entry name" value="Carb_Metab_HTH_regulators"/>
</dbReference>
<feature type="domain" description="HTH deoR-type" evidence="4">
    <location>
        <begin position="10"/>
        <end position="65"/>
    </location>
</feature>
<dbReference type="InterPro" id="IPR001034">
    <property type="entry name" value="DeoR_HTH"/>
</dbReference>
<dbReference type="SMART" id="SM01134">
    <property type="entry name" value="DeoRC"/>
    <property type="match status" value="1"/>
</dbReference>
<evidence type="ECO:0000313" key="5">
    <source>
        <dbReference type="EMBL" id="SDL79210.1"/>
    </source>
</evidence>
<reference evidence="6" key="1">
    <citation type="submission" date="2016-10" db="EMBL/GenBank/DDBJ databases">
        <authorList>
            <person name="Varghese N."/>
            <person name="Submissions S."/>
        </authorList>
    </citation>
    <scope>NUCLEOTIDE SEQUENCE [LARGE SCALE GENOMIC DNA]</scope>
    <source>
        <strain evidence="6">DSM 45419</strain>
    </source>
</reference>
<evidence type="ECO:0000256" key="1">
    <source>
        <dbReference type="ARBA" id="ARBA00023015"/>
    </source>
</evidence>
<organism evidence="5 6">
    <name type="scientific">Geodermatophilus siccatus</name>
    <dbReference type="NCBI Taxonomy" id="1137991"/>
    <lineage>
        <taxon>Bacteria</taxon>
        <taxon>Bacillati</taxon>
        <taxon>Actinomycetota</taxon>
        <taxon>Actinomycetes</taxon>
        <taxon>Geodermatophilales</taxon>
        <taxon>Geodermatophilaceae</taxon>
        <taxon>Geodermatophilus</taxon>
    </lineage>
</organism>
<dbReference type="EMBL" id="FNHE01000002">
    <property type="protein sequence ID" value="SDL79210.1"/>
    <property type="molecule type" value="Genomic_DNA"/>
</dbReference>
<dbReference type="Gene3D" id="1.10.10.10">
    <property type="entry name" value="Winged helix-like DNA-binding domain superfamily/Winged helix DNA-binding domain"/>
    <property type="match status" value="1"/>
</dbReference>
<dbReference type="InterPro" id="IPR018356">
    <property type="entry name" value="Tscrpt_reg_HTH_DeoR_CS"/>
</dbReference>
<name>A0A1G9MY48_9ACTN</name>
<dbReference type="PANTHER" id="PTHR30363:SF8">
    <property type="entry name" value="DEOXYRIBOSE OPERON REPRESSOR"/>
    <property type="match status" value="1"/>
</dbReference>
<dbReference type="SUPFAM" id="SSF100950">
    <property type="entry name" value="NagB/RpiA/CoA transferase-like"/>
    <property type="match status" value="1"/>
</dbReference>
<dbReference type="SMART" id="SM00420">
    <property type="entry name" value="HTH_DEOR"/>
    <property type="match status" value="1"/>
</dbReference>
<dbReference type="Pfam" id="PF00455">
    <property type="entry name" value="DeoRC"/>
    <property type="match status" value="1"/>
</dbReference>
<dbReference type="Proteomes" id="UP000198680">
    <property type="component" value="Unassembled WGS sequence"/>
</dbReference>
<dbReference type="PROSITE" id="PS00894">
    <property type="entry name" value="HTH_DEOR_1"/>
    <property type="match status" value="1"/>
</dbReference>
<accession>A0A1G9MY48</accession>
<keyword evidence="6" id="KW-1185">Reference proteome</keyword>
<keyword evidence="1" id="KW-0805">Transcription regulation</keyword>
<dbReference type="Pfam" id="PF08220">
    <property type="entry name" value="HTH_DeoR"/>
    <property type="match status" value="1"/>
</dbReference>
<dbReference type="GO" id="GO:0003677">
    <property type="term" value="F:DNA binding"/>
    <property type="evidence" value="ECO:0007669"/>
    <property type="project" value="UniProtKB-KW"/>
</dbReference>
<protein>
    <submittedName>
        <fullName evidence="5">Transcriptional regulator, DeoR family</fullName>
    </submittedName>
</protein>
<dbReference type="RefSeq" id="WP_175479409.1">
    <property type="nucleotide sequence ID" value="NZ_FNHE01000002.1"/>
</dbReference>
<dbReference type="PRINTS" id="PR00037">
    <property type="entry name" value="HTHLACR"/>
</dbReference>